<accession>A0A923PIU0</accession>
<feature type="signal peptide" evidence="2">
    <location>
        <begin position="1"/>
        <end position="20"/>
    </location>
</feature>
<dbReference type="AlphaFoldDB" id="A0A923PIU0"/>
<protein>
    <submittedName>
        <fullName evidence="3">Uncharacterized protein</fullName>
    </submittedName>
</protein>
<reference evidence="3" key="1">
    <citation type="submission" date="2020-08" db="EMBL/GenBank/DDBJ databases">
        <title>Lewinella bacteria from marine environments.</title>
        <authorList>
            <person name="Zhong Y."/>
        </authorList>
    </citation>
    <scope>NUCLEOTIDE SEQUENCE</scope>
    <source>
        <strain evidence="3">KCTC 42187</strain>
    </source>
</reference>
<dbReference type="EMBL" id="JACSIT010000066">
    <property type="protein sequence ID" value="MBC6993380.1"/>
    <property type="molecule type" value="Genomic_DNA"/>
</dbReference>
<keyword evidence="4" id="KW-1185">Reference proteome</keyword>
<evidence type="ECO:0000313" key="3">
    <source>
        <dbReference type="EMBL" id="MBC6993380.1"/>
    </source>
</evidence>
<proteinExistence type="predicted"/>
<comment type="caution">
    <text evidence="3">The sequence shown here is derived from an EMBL/GenBank/DDBJ whole genome shotgun (WGS) entry which is preliminary data.</text>
</comment>
<feature type="compositionally biased region" description="Low complexity" evidence="1">
    <location>
        <begin position="28"/>
        <end position="45"/>
    </location>
</feature>
<name>A0A923PIU0_9BACT</name>
<feature type="region of interest" description="Disordered" evidence="1">
    <location>
        <begin position="28"/>
        <end position="48"/>
    </location>
</feature>
<evidence type="ECO:0000313" key="4">
    <source>
        <dbReference type="Proteomes" id="UP000650081"/>
    </source>
</evidence>
<dbReference type="Proteomes" id="UP000650081">
    <property type="component" value="Unassembled WGS sequence"/>
</dbReference>
<sequence length="232" mass="24715">MPASFTRLCLLLFCAAALFACGGETPASEPAPGAPASSSPPANGPQVEVLESIPTSTGTSTGERLWEFNGYPLSKVLTEITGERMRIPTAADQYLNFRYYFPDTSRAAAQQIAVRAILAATGHATLDTAYVRQLVTVLDCGGSLSNTVTVPEGVARQYENGVLTVHEQDLQTLVSDLNRWQTASFVAASPGCKVSGNFPLTEGLPALEKALTARGLTTHREERPVRMLSLGE</sequence>
<gene>
    <name evidence="3" type="ORF">H9S92_04345</name>
</gene>
<keyword evidence="2" id="KW-0732">Signal</keyword>
<evidence type="ECO:0000256" key="2">
    <source>
        <dbReference type="SAM" id="SignalP"/>
    </source>
</evidence>
<evidence type="ECO:0000256" key="1">
    <source>
        <dbReference type="SAM" id="MobiDB-lite"/>
    </source>
</evidence>
<dbReference type="PROSITE" id="PS51257">
    <property type="entry name" value="PROKAR_LIPOPROTEIN"/>
    <property type="match status" value="1"/>
</dbReference>
<dbReference type="RefSeq" id="WP_187465492.1">
    <property type="nucleotide sequence ID" value="NZ_JACSIT010000066.1"/>
</dbReference>
<organism evidence="3 4">
    <name type="scientific">Neolewinella lacunae</name>
    <dbReference type="NCBI Taxonomy" id="1517758"/>
    <lineage>
        <taxon>Bacteria</taxon>
        <taxon>Pseudomonadati</taxon>
        <taxon>Bacteroidota</taxon>
        <taxon>Saprospiria</taxon>
        <taxon>Saprospirales</taxon>
        <taxon>Lewinellaceae</taxon>
        <taxon>Neolewinella</taxon>
    </lineage>
</organism>
<feature type="chain" id="PRO_5037272260" evidence="2">
    <location>
        <begin position="21"/>
        <end position="232"/>
    </location>
</feature>